<dbReference type="EMBL" id="MHOD01000025">
    <property type="protein sequence ID" value="OGZ57655.1"/>
    <property type="molecule type" value="Genomic_DNA"/>
</dbReference>
<evidence type="ECO:0008006" key="3">
    <source>
        <dbReference type="Google" id="ProtNLM"/>
    </source>
</evidence>
<sequence length="68" mass="7721">MSEHRVTVDLSQEAYEVLYALAQNLGTTKADVMRRALGLMRLAIEEKSEGFGLFLQKPGDTLREIVFY</sequence>
<protein>
    <recommendedName>
        <fullName evidence="3">Ribbon-helix-helix protein CopG domain-containing protein</fullName>
    </recommendedName>
</protein>
<accession>A0A1G2H5A9</accession>
<gene>
    <name evidence="1" type="ORF">A2827_01260</name>
</gene>
<organism evidence="1 2">
    <name type="scientific">Candidatus Spechtbacteria bacterium RIFCSPHIGHO2_01_FULL_43_30</name>
    <dbReference type="NCBI Taxonomy" id="1802158"/>
    <lineage>
        <taxon>Bacteria</taxon>
        <taxon>Candidatus Spechtiibacteriota</taxon>
    </lineage>
</organism>
<comment type="caution">
    <text evidence="1">The sequence shown here is derived from an EMBL/GenBank/DDBJ whole genome shotgun (WGS) entry which is preliminary data.</text>
</comment>
<dbReference type="AlphaFoldDB" id="A0A1G2H5A9"/>
<proteinExistence type="predicted"/>
<evidence type="ECO:0000313" key="1">
    <source>
        <dbReference type="EMBL" id="OGZ57655.1"/>
    </source>
</evidence>
<reference evidence="1 2" key="1">
    <citation type="journal article" date="2016" name="Nat. Commun.">
        <title>Thousands of microbial genomes shed light on interconnected biogeochemical processes in an aquifer system.</title>
        <authorList>
            <person name="Anantharaman K."/>
            <person name="Brown C.T."/>
            <person name="Hug L.A."/>
            <person name="Sharon I."/>
            <person name="Castelle C.J."/>
            <person name="Probst A.J."/>
            <person name="Thomas B.C."/>
            <person name="Singh A."/>
            <person name="Wilkins M.J."/>
            <person name="Karaoz U."/>
            <person name="Brodie E.L."/>
            <person name="Williams K.H."/>
            <person name="Hubbard S.S."/>
            <person name="Banfield J.F."/>
        </authorList>
    </citation>
    <scope>NUCLEOTIDE SEQUENCE [LARGE SCALE GENOMIC DNA]</scope>
</reference>
<name>A0A1G2H5A9_9BACT</name>
<dbReference type="Proteomes" id="UP000177932">
    <property type="component" value="Unassembled WGS sequence"/>
</dbReference>
<evidence type="ECO:0000313" key="2">
    <source>
        <dbReference type="Proteomes" id="UP000177932"/>
    </source>
</evidence>